<accession>F6FI26</accession>
<dbReference type="HOGENOM" id="CLU_1081051_0_0_14"/>
<evidence type="ECO:0000313" key="2">
    <source>
        <dbReference type="Proteomes" id="UP000007952"/>
    </source>
</evidence>
<name>F6FI26_MYCHI</name>
<reference evidence="1 2" key="1">
    <citation type="journal article" date="2011" name="J. Bacteriol.">
        <title>Complete genome sequences of two hemotropic Mycoplasmas, Mycoplasma haemofelis strain Ohio2 and Mycoplasma suis strain Illinois.</title>
        <authorList>
            <person name="Messick J.B."/>
            <person name="Santos A.P."/>
            <person name="Guimaraes A.M."/>
        </authorList>
    </citation>
    <scope>NUCLEOTIDE SEQUENCE [LARGE SCALE GENOMIC DNA]</scope>
    <source>
        <strain evidence="1 2">Ohio2</strain>
    </source>
</reference>
<dbReference type="BioCyc" id="MHAE859194:G1GR7-593-MONOMER"/>
<dbReference type="KEGG" id="mhf:MHF_0602"/>
<reference key="2">
    <citation type="submission" date="2011-05" db="EMBL/GenBank/DDBJ databases">
        <title>The Genome of Mycoplasma haemofelis Strain Ohio2, a pathogenic hemoplasma of the cat.</title>
        <authorList>
            <person name="Santos A.P."/>
            <person name="Guimaraes A.M.S."/>
            <person name="SanMiguel P.J."/>
            <person name="Martin S.W."/>
            <person name="Messick J.B."/>
        </authorList>
    </citation>
    <scope>NUCLEOTIDE SEQUENCE</scope>
    <source>
        <strain>Ohio2</strain>
    </source>
</reference>
<dbReference type="EMBL" id="CP002808">
    <property type="protein sequence ID" value="AEG72874.1"/>
    <property type="molecule type" value="Genomic_DNA"/>
</dbReference>
<dbReference type="Proteomes" id="UP000007952">
    <property type="component" value="Chromosome"/>
</dbReference>
<sequence length="298" mass="32852">MSHSSQNWLSLNLKANLLVGISGLATVGTGSGVIFGDGSAGIRDSLSTVADPIVNPIIEGAKGISSKVQDLQAQGYNKGLDFKEWVDSNFNKSKIKTGWLEIYKNIKSWGTTAGTISKEVYDKIGSFLKEWDTSRQTLHTIFNALGGSFSIVGSLFGTWDASGESKLLLFWEVLQKEEFPKFLTSVSTLASKHPRLLSQLEGNDIPDILNAFKQDSEHVITTMENLSKEEQVDRMKLMNSLKLLSVKGRADALMKRAQTLLRTQNKEEIQKIMGEIQKTIQELGAIIKANDDEAQAQQ</sequence>
<dbReference type="AlphaFoldDB" id="F6FI26"/>
<gene>
    <name evidence="1" type="ordered locus">MHF_0602</name>
</gene>
<organism evidence="1 2">
    <name type="scientific">Mycoplasma haemofelis (strain Ohio2)</name>
    <dbReference type="NCBI Taxonomy" id="859194"/>
    <lineage>
        <taxon>Bacteria</taxon>
        <taxon>Bacillati</taxon>
        <taxon>Mycoplasmatota</taxon>
        <taxon>Mollicutes</taxon>
        <taxon>Mycoplasmataceae</taxon>
        <taxon>Mycoplasma</taxon>
    </lineage>
</organism>
<protein>
    <submittedName>
        <fullName evidence="1">Uncharacterized protein</fullName>
    </submittedName>
</protein>
<evidence type="ECO:0000313" key="1">
    <source>
        <dbReference type="EMBL" id="AEG72874.1"/>
    </source>
</evidence>
<proteinExistence type="predicted"/>